<dbReference type="InterPro" id="IPR027417">
    <property type="entry name" value="P-loop_NTPase"/>
</dbReference>
<evidence type="ECO:0000256" key="4">
    <source>
        <dbReference type="ARBA" id="ARBA00022741"/>
    </source>
</evidence>
<keyword evidence="6" id="KW-0067">ATP-binding</keyword>
<dbReference type="NCBIfam" id="TIGR01007">
    <property type="entry name" value="eps_fam"/>
    <property type="match status" value="1"/>
</dbReference>
<organism evidence="10 11">
    <name type="scientific">Paenibacillus glucanolyticus</name>
    <dbReference type="NCBI Taxonomy" id="59843"/>
    <lineage>
        <taxon>Bacteria</taxon>
        <taxon>Bacillati</taxon>
        <taxon>Bacillota</taxon>
        <taxon>Bacilli</taxon>
        <taxon>Bacillales</taxon>
        <taxon>Paenibacillaceae</taxon>
        <taxon>Paenibacillus</taxon>
    </lineage>
</organism>
<keyword evidence="7" id="KW-0829">Tyrosine-protein kinase</keyword>
<dbReference type="Proteomes" id="UP000076796">
    <property type="component" value="Unassembled WGS sequence"/>
</dbReference>
<evidence type="ECO:0000259" key="9">
    <source>
        <dbReference type="Pfam" id="PF13614"/>
    </source>
</evidence>
<dbReference type="GO" id="GO:0042802">
    <property type="term" value="F:identical protein binding"/>
    <property type="evidence" value="ECO:0007669"/>
    <property type="project" value="UniProtKB-ARBA"/>
</dbReference>
<evidence type="ECO:0000256" key="3">
    <source>
        <dbReference type="ARBA" id="ARBA00022679"/>
    </source>
</evidence>
<evidence type="ECO:0000256" key="2">
    <source>
        <dbReference type="ARBA" id="ARBA00011903"/>
    </source>
</evidence>
<name>A0A163H0D0_9BACL</name>
<dbReference type="PANTHER" id="PTHR32309">
    <property type="entry name" value="TYROSINE-PROTEIN KINASE"/>
    <property type="match status" value="1"/>
</dbReference>
<dbReference type="Gene3D" id="3.40.50.300">
    <property type="entry name" value="P-loop containing nucleotide triphosphate hydrolases"/>
    <property type="match status" value="1"/>
</dbReference>
<evidence type="ECO:0000256" key="6">
    <source>
        <dbReference type="ARBA" id="ARBA00022840"/>
    </source>
</evidence>
<evidence type="ECO:0000313" key="10">
    <source>
        <dbReference type="EMBL" id="KZS45243.1"/>
    </source>
</evidence>
<dbReference type="STRING" id="59843.A3958_04450"/>
<comment type="caution">
    <text evidence="10">The sequence shown here is derived from an EMBL/GenBank/DDBJ whole genome shotgun (WGS) entry which is preliminary data.</text>
</comment>
<dbReference type="OrthoDB" id="9794577at2"/>
<dbReference type="GO" id="GO:0005524">
    <property type="term" value="F:ATP binding"/>
    <property type="evidence" value="ECO:0007669"/>
    <property type="project" value="UniProtKB-KW"/>
</dbReference>
<dbReference type="GeneID" id="97553517"/>
<dbReference type="GO" id="GO:0005886">
    <property type="term" value="C:plasma membrane"/>
    <property type="evidence" value="ECO:0007669"/>
    <property type="project" value="TreeGrafter"/>
</dbReference>
<accession>A0A163H0D0</accession>
<keyword evidence="4" id="KW-0547">Nucleotide-binding</keyword>
<protein>
    <recommendedName>
        <fullName evidence="2">non-specific protein-tyrosine kinase</fullName>
        <ecNumber evidence="2">2.7.10.2</ecNumber>
    </recommendedName>
</protein>
<dbReference type="PANTHER" id="PTHR32309:SF13">
    <property type="entry name" value="FERRIC ENTEROBACTIN TRANSPORT PROTEIN FEPE"/>
    <property type="match status" value="1"/>
</dbReference>
<gene>
    <name evidence="10" type="ORF">AWU65_04510</name>
</gene>
<dbReference type="RefSeq" id="WP_006212500.1">
    <property type="nucleotide sequence ID" value="NZ_CBCSBX010000002.1"/>
</dbReference>
<dbReference type="AlphaFoldDB" id="A0A163H0D0"/>
<evidence type="ECO:0000256" key="7">
    <source>
        <dbReference type="ARBA" id="ARBA00023137"/>
    </source>
</evidence>
<evidence type="ECO:0000256" key="5">
    <source>
        <dbReference type="ARBA" id="ARBA00022777"/>
    </source>
</evidence>
<dbReference type="KEGG" id="pglu:A3958_04450"/>
<dbReference type="GO" id="GO:0004715">
    <property type="term" value="F:non-membrane spanning protein tyrosine kinase activity"/>
    <property type="evidence" value="ECO:0007669"/>
    <property type="project" value="UniProtKB-EC"/>
</dbReference>
<dbReference type="SUPFAM" id="SSF52540">
    <property type="entry name" value="P-loop containing nucleoside triphosphate hydrolases"/>
    <property type="match status" value="1"/>
</dbReference>
<evidence type="ECO:0000313" key="11">
    <source>
        <dbReference type="Proteomes" id="UP000076796"/>
    </source>
</evidence>
<dbReference type="FunFam" id="3.40.50.300:FF:000527">
    <property type="entry name" value="Tyrosine-protein kinase etk"/>
    <property type="match status" value="1"/>
</dbReference>
<feature type="domain" description="AAA" evidence="9">
    <location>
        <begin position="40"/>
        <end position="168"/>
    </location>
</feature>
<dbReference type="EMBL" id="LWMH01000001">
    <property type="protein sequence ID" value="KZS45243.1"/>
    <property type="molecule type" value="Genomic_DNA"/>
</dbReference>
<dbReference type="InterPro" id="IPR025669">
    <property type="entry name" value="AAA_dom"/>
</dbReference>
<proteinExistence type="inferred from homology"/>
<comment type="catalytic activity">
    <reaction evidence="8">
        <text>L-tyrosyl-[protein] + ATP = O-phospho-L-tyrosyl-[protein] + ADP + H(+)</text>
        <dbReference type="Rhea" id="RHEA:10596"/>
        <dbReference type="Rhea" id="RHEA-COMP:10136"/>
        <dbReference type="Rhea" id="RHEA-COMP:20101"/>
        <dbReference type="ChEBI" id="CHEBI:15378"/>
        <dbReference type="ChEBI" id="CHEBI:30616"/>
        <dbReference type="ChEBI" id="CHEBI:46858"/>
        <dbReference type="ChEBI" id="CHEBI:61978"/>
        <dbReference type="ChEBI" id="CHEBI:456216"/>
        <dbReference type="EC" id="2.7.10.2"/>
    </reaction>
</comment>
<keyword evidence="3" id="KW-0808">Transferase</keyword>
<reference evidence="10" key="1">
    <citation type="journal article" date="2016" name="Genome Announc.">
        <title>Draft genomes of two strains of Paenibacillus glucanolyticus with capability to degrade lignocellulose.</title>
        <authorList>
            <person name="Mathews S.L."/>
            <person name="Pawlak J."/>
            <person name="Grunden A.M."/>
        </authorList>
    </citation>
    <scope>NUCLEOTIDE SEQUENCE [LARGE SCALE GENOMIC DNA]</scope>
    <source>
        <strain evidence="10">SLM1</strain>
    </source>
</reference>
<comment type="similarity">
    <text evidence="1">Belongs to the CpsD/CapB family.</text>
</comment>
<evidence type="ECO:0000256" key="1">
    <source>
        <dbReference type="ARBA" id="ARBA00007316"/>
    </source>
</evidence>
<keyword evidence="5" id="KW-0418">Kinase</keyword>
<dbReference type="InterPro" id="IPR005702">
    <property type="entry name" value="Wzc-like_C"/>
</dbReference>
<sequence length="229" mass="25154">MARKYKNPLVTVINPKSPAAESYRGLRTNIQFSVHDKQVRVIMVASAQMNEGKTTTVSNLAVAYAHEGKNVLLIEADLRKPSLHHVFGVSNETGLTNVLAQQMDVEDVIRQTAVPNLSVIPSGSIPYNPSEMLGSQNMQVLIHDLKQKYDMILFDTPPVLAVSDALIVSALCDGVVLVVLGGKVKKSQVKKAKAQLEHVKARLLGVVLNNITIRENEAEQLYYGSTWLK</sequence>
<keyword evidence="11" id="KW-1185">Reference proteome</keyword>
<dbReference type="Pfam" id="PF13614">
    <property type="entry name" value="AAA_31"/>
    <property type="match status" value="1"/>
</dbReference>
<evidence type="ECO:0000256" key="8">
    <source>
        <dbReference type="ARBA" id="ARBA00051245"/>
    </source>
</evidence>
<dbReference type="InterPro" id="IPR050445">
    <property type="entry name" value="Bact_polysacc_biosynth/exp"/>
</dbReference>
<dbReference type="CDD" id="cd05387">
    <property type="entry name" value="BY-kinase"/>
    <property type="match status" value="1"/>
</dbReference>
<dbReference type="EC" id="2.7.10.2" evidence="2"/>